<sequence>MLKAALALKGEDNRAKPEKAATFKPSPGRGSAVKTMGKQILVDKSEAKNPLKAENPVEKLGVQSNCREMSCIIKQLERELQLLKKDGKVAVERNKNSLLHNYGASYRHHEGEGSMDQLLEAWEEEDGMTPDSFEPRSFFLMHGNYSFPKSTKYNPPIRSNHRELINGAHRRKSVYDNQCEHFRSEASKLLDTLDGTNKERYRRDINRKPSENPNETKQKA</sequence>
<evidence type="ECO:0000313" key="5">
    <source>
        <dbReference type="WBParaSite" id="ECPE_0000890701-mRNA-1"/>
    </source>
</evidence>
<feature type="compositionally biased region" description="Basic and acidic residues" evidence="2">
    <location>
        <begin position="9"/>
        <end position="21"/>
    </location>
</feature>
<reference evidence="5" key="1">
    <citation type="submission" date="2016-06" db="UniProtKB">
        <authorList>
            <consortium name="WormBaseParasite"/>
        </authorList>
    </citation>
    <scope>IDENTIFICATION</scope>
</reference>
<keyword evidence="1" id="KW-0175">Coiled coil</keyword>
<reference evidence="3 4" key="2">
    <citation type="submission" date="2018-11" db="EMBL/GenBank/DDBJ databases">
        <authorList>
            <consortium name="Pathogen Informatics"/>
        </authorList>
    </citation>
    <scope>NUCLEOTIDE SEQUENCE [LARGE SCALE GENOMIC DNA]</scope>
    <source>
        <strain evidence="3 4">Egypt</strain>
    </source>
</reference>
<feature type="coiled-coil region" evidence="1">
    <location>
        <begin position="66"/>
        <end position="93"/>
    </location>
</feature>
<organism evidence="5">
    <name type="scientific">Echinostoma caproni</name>
    <dbReference type="NCBI Taxonomy" id="27848"/>
    <lineage>
        <taxon>Eukaryota</taxon>
        <taxon>Metazoa</taxon>
        <taxon>Spiralia</taxon>
        <taxon>Lophotrochozoa</taxon>
        <taxon>Platyhelminthes</taxon>
        <taxon>Trematoda</taxon>
        <taxon>Digenea</taxon>
        <taxon>Plagiorchiida</taxon>
        <taxon>Echinostomata</taxon>
        <taxon>Echinostomatoidea</taxon>
        <taxon>Echinostomatidae</taxon>
        <taxon>Echinostoma</taxon>
    </lineage>
</organism>
<dbReference type="OrthoDB" id="5982823at2759"/>
<evidence type="ECO:0000256" key="1">
    <source>
        <dbReference type="SAM" id="Coils"/>
    </source>
</evidence>
<accession>A0A183APJ4</accession>
<gene>
    <name evidence="3" type="ORF">ECPE_LOCUS8880</name>
</gene>
<evidence type="ECO:0000313" key="4">
    <source>
        <dbReference type="Proteomes" id="UP000272942"/>
    </source>
</evidence>
<feature type="compositionally biased region" description="Basic and acidic residues" evidence="2">
    <location>
        <begin position="196"/>
        <end position="220"/>
    </location>
</feature>
<feature type="region of interest" description="Disordered" evidence="2">
    <location>
        <begin position="1"/>
        <end position="33"/>
    </location>
</feature>
<dbReference type="EMBL" id="UZAN01046589">
    <property type="protein sequence ID" value="VDP84352.1"/>
    <property type="molecule type" value="Genomic_DNA"/>
</dbReference>
<evidence type="ECO:0000256" key="2">
    <source>
        <dbReference type="SAM" id="MobiDB-lite"/>
    </source>
</evidence>
<dbReference type="WBParaSite" id="ECPE_0000890701-mRNA-1">
    <property type="protein sequence ID" value="ECPE_0000890701-mRNA-1"/>
    <property type="gene ID" value="ECPE_0000890701"/>
</dbReference>
<proteinExistence type="predicted"/>
<evidence type="ECO:0000313" key="3">
    <source>
        <dbReference type="EMBL" id="VDP84352.1"/>
    </source>
</evidence>
<keyword evidence="4" id="KW-1185">Reference proteome</keyword>
<dbReference type="AlphaFoldDB" id="A0A183APJ4"/>
<name>A0A183APJ4_9TREM</name>
<feature type="region of interest" description="Disordered" evidence="2">
    <location>
        <begin position="191"/>
        <end position="220"/>
    </location>
</feature>
<dbReference type="Proteomes" id="UP000272942">
    <property type="component" value="Unassembled WGS sequence"/>
</dbReference>
<protein>
    <submittedName>
        <fullName evidence="5">Protein CHUP1, chloroplastic</fullName>
    </submittedName>
</protein>